<evidence type="ECO:0000256" key="8">
    <source>
        <dbReference type="ARBA" id="ARBA00023136"/>
    </source>
</evidence>
<evidence type="ECO:0000256" key="5">
    <source>
        <dbReference type="ARBA" id="ARBA00022692"/>
    </source>
</evidence>
<feature type="transmembrane region" description="Helical" evidence="10">
    <location>
        <begin position="419"/>
        <end position="439"/>
    </location>
</feature>
<evidence type="ECO:0000256" key="9">
    <source>
        <dbReference type="RuleBase" id="RU003346"/>
    </source>
</evidence>
<evidence type="ECO:0000313" key="12">
    <source>
        <dbReference type="EMBL" id="KCW60806.1"/>
    </source>
</evidence>
<feature type="transmembrane region" description="Helical" evidence="10">
    <location>
        <begin position="318"/>
        <end position="340"/>
    </location>
</feature>
<dbReference type="GO" id="GO:0016020">
    <property type="term" value="C:membrane"/>
    <property type="evidence" value="ECO:0007669"/>
    <property type="project" value="UniProtKB-SubCell"/>
</dbReference>
<feature type="transmembrane region" description="Helical" evidence="10">
    <location>
        <begin position="451"/>
        <end position="470"/>
    </location>
</feature>
<dbReference type="InterPro" id="IPR045262">
    <property type="entry name" value="STP/PLT_plant"/>
</dbReference>
<dbReference type="EMBL" id="KK198760">
    <property type="protein sequence ID" value="KCW60806.1"/>
    <property type="molecule type" value="Genomic_DNA"/>
</dbReference>
<organism evidence="12">
    <name type="scientific">Eucalyptus grandis</name>
    <name type="common">Flooded gum</name>
    <dbReference type="NCBI Taxonomy" id="71139"/>
    <lineage>
        <taxon>Eukaryota</taxon>
        <taxon>Viridiplantae</taxon>
        <taxon>Streptophyta</taxon>
        <taxon>Embryophyta</taxon>
        <taxon>Tracheophyta</taxon>
        <taxon>Spermatophyta</taxon>
        <taxon>Magnoliopsida</taxon>
        <taxon>eudicotyledons</taxon>
        <taxon>Gunneridae</taxon>
        <taxon>Pentapetalae</taxon>
        <taxon>rosids</taxon>
        <taxon>malvids</taxon>
        <taxon>Myrtales</taxon>
        <taxon>Myrtaceae</taxon>
        <taxon>Myrtoideae</taxon>
        <taxon>Eucalypteae</taxon>
        <taxon>Eucalyptus</taxon>
    </lineage>
</organism>
<evidence type="ECO:0000256" key="3">
    <source>
        <dbReference type="ARBA" id="ARBA00022448"/>
    </source>
</evidence>
<feature type="transmembrane region" description="Helical" evidence="10">
    <location>
        <begin position="169"/>
        <end position="192"/>
    </location>
</feature>
<evidence type="ECO:0000256" key="6">
    <source>
        <dbReference type="ARBA" id="ARBA00022847"/>
    </source>
</evidence>
<dbReference type="GO" id="GO:0015293">
    <property type="term" value="F:symporter activity"/>
    <property type="evidence" value="ECO:0007669"/>
    <property type="project" value="UniProtKB-KW"/>
</dbReference>
<dbReference type="NCBIfam" id="TIGR00879">
    <property type="entry name" value="SP"/>
    <property type="match status" value="1"/>
</dbReference>
<dbReference type="InterPro" id="IPR036259">
    <property type="entry name" value="MFS_trans_sf"/>
</dbReference>
<accession>A0A059B4H2</accession>
<feature type="transmembrane region" description="Helical" evidence="10">
    <location>
        <begin position="282"/>
        <end position="306"/>
    </location>
</feature>
<dbReference type="CDD" id="cd17361">
    <property type="entry name" value="MFS_STP"/>
    <property type="match status" value="1"/>
</dbReference>
<dbReference type="eggNOG" id="KOG0254">
    <property type="taxonomic scope" value="Eukaryota"/>
</dbReference>
<keyword evidence="7 10" id="KW-1133">Transmembrane helix</keyword>
<dbReference type="AlphaFoldDB" id="A0A059B4H2"/>
<keyword evidence="3 9" id="KW-0813">Transport</keyword>
<name>A0A059B4H2_EUCGR</name>
<reference evidence="12" key="1">
    <citation type="submission" date="2013-07" db="EMBL/GenBank/DDBJ databases">
        <title>The genome of Eucalyptus grandis.</title>
        <authorList>
            <person name="Schmutz J."/>
            <person name="Hayes R."/>
            <person name="Myburg A."/>
            <person name="Tuskan G."/>
            <person name="Grattapaglia D."/>
            <person name="Rokhsar D.S."/>
        </authorList>
    </citation>
    <scope>NUCLEOTIDE SEQUENCE</scope>
    <source>
        <tissue evidence="12">Leaf extractions</tissue>
    </source>
</reference>
<keyword evidence="4" id="KW-0762">Sugar transport</keyword>
<dbReference type="STRING" id="71139.A0A059B4H2"/>
<dbReference type="InParanoid" id="A0A059B4H2"/>
<feature type="transmembrane region" description="Helical" evidence="10">
    <location>
        <begin position="114"/>
        <end position="134"/>
    </location>
</feature>
<keyword evidence="5 10" id="KW-0812">Transmembrane</keyword>
<dbReference type="KEGG" id="egr:104417383"/>
<evidence type="ECO:0000256" key="1">
    <source>
        <dbReference type="ARBA" id="ARBA00004141"/>
    </source>
</evidence>
<evidence type="ECO:0000256" key="4">
    <source>
        <dbReference type="ARBA" id="ARBA00022597"/>
    </source>
</evidence>
<evidence type="ECO:0000259" key="11">
    <source>
        <dbReference type="PROSITE" id="PS50850"/>
    </source>
</evidence>
<dbReference type="GO" id="GO:0015145">
    <property type="term" value="F:monosaccharide transmembrane transporter activity"/>
    <property type="evidence" value="ECO:0007669"/>
    <property type="project" value="InterPro"/>
</dbReference>
<dbReference type="PANTHER" id="PTHR23500:SF371">
    <property type="entry name" value="OS07G0206600 PROTEIN"/>
    <property type="match status" value="1"/>
</dbReference>
<feature type="transmembrane region" description="Helical" evidence="10">
    <location>
        <begin position="20"/>
        <end position="47"/>
    </location>
</feature>
<gene>
    <name evidence="12" type="ORF">EUGRSUZ_H03541</name>
</gene>
<dbReference type="PROSITE" id="PS00216">
    <property type="entry name" value="SUGAR_TRANSPORT_1"/>
    <property type="match status" value="1"/>
</dbReference>
<evidence type="ECO:0000256" key="7">
    <source>
        <dbReference type="ARBA" id="ARBA00022989"/>
    </source>
</evidence>
<sequence length="509" mass="56321">MPAVVTSPVSQTPEHEGEITLYVILCEIIAAFGGFLLGYEIGISIGLSSMDDFLMKFFMTMYDEKKRVQEDNYCKYHNEFLQLFTSSLYIAALGASFAASEVCSKFGRRVTMQIASLFIITGVAFQAGSINIAMLVFGRIILGCGVGFVSLAVPLFLSELAPARTRGALNICFQLFITIGVLMFNIINYFTFNIHPHGWRISFGLAGIPATMLLGASFAICETPTSLIERNQFELGKATLRRIRGTDNVAAEFNLIVAASKAARQVKHPFRKLMALSSRPPLVIAILLQVFQHFTGIDAIMFYAPVLFQMAGFGNNAVLLSTVITGLVKVFSTLVSMYTVDRAGRRVLLLEGCVQMFINQTVIGLLLLLHLKPTGSLHPTEAMVTLVLASGFMMGFAWSWGPLGWLIPSETFPLETRTAGFACAVSFNMLLIVIFAQAFLPMLCHMKAGTFFFFAAWIVAFGLFTVFFVPETKGVPVDLMVESVWKQHWFWKRYMINDDEPADDNVNKG</sequence>
<feature type="transmembrane region" description="Helical" evidence="10">
    <location>
        <begin position="198"/>
        <end position="221"/>
    </location>
</feature>
<proteinExistence type="inferred from homology"/>
<comment type="similarity">
    <text evidence="2 9">Belongs to the major facilitator superfamily. Sugar transporter (TC 2.A.1.1) family.</text>
</comment>
<feature type="transmembrane region" description="Helical" evidence="10">
    <location>
        <begin position="383"/>
        <end position="407"/>
    </location>
</feature>
<dbReference type="PROSITE" id="PS50850">
    <property type="entry name" value="MFS"/>
    <property type="match status" value="1"/>
</dbReference>
<keyword evidence="8 10" id="KW-0472">Membrane</keyword>
<dbReference type="Gramene" id="KCW60806">
    <property type="protein sequence ID" value="KCW60806"/>
    <property type="gene ID" value="EUGRSUZ_H03541"/>
</dbReference>
<dbReference type="InterPro" id="IPR005828">
    <property type="entry name" value="MFS_sugar_transport-like"/>
</dbReference>
<feature type="transmembrane region" description="Helical" evidence="10">
    <location>
        <begin position="140"/>
        <end position="157"/>
    </location>
</feature>
<keyword evidence="6" id="KW-0769">Symport</keyword>
<feature type="domain" description="Major facilitator superfamily (MFS) profile" evidence="11">
    <location>
        <begin position="26"/>
        <end position="473"/>
    </location>
</feature>
<dbReference type="Gene3D" id="1.20.1250.20">
    <property type="entry name" value="MFS general substrate transporter like domains"/>
    <property type="match status" value="1"/>
</dbReference>
<dbReference type="SUPFAM" id="SSF103473">
    <property type="entry name" value="MFS general substrate transporter"/>
    <property type="match status" value="1"/>
</dbReference>
<protein>
    <recommendedName>
        <fullName evidence="11">Major facilitator superfamily (MFS) profile domain-containing protein</fullName>
    </recommendedName>
</protein>
<dbReference type="InterPro" id="IPR005829">
    <property type="entry name" value="Sugar_transporter_CS"/>
</dbReference>
<evidence type="ECO:0000256" key="2">
    <source>
        <dbReference type="ARBA" id="ARBA00010992"/>
    </source>
</evidence>
<feature type="transmembrane region" description="Helical" evidence="10">
    <location>
        <begin position="347"/>
        <end position="371"/>
    </location>
</feature>
<dbReference type="Pfam" id="PF00083">
    <property type="entry name" value="Sugar_tr"/>
    <property type="match status" value="1"/>
</dbReference>
<evidence type="ECO:0000256" key="10">
    <source>
        <dbReference type="SAM" id="Phobius"/>
    </source>
</evidence>
<dbReference type="PRINTS" id="PR00171">
    <property type="entry name" value="SUGRTRNSPORT"/>
</dbReference>
<dbReference type="InterPro" id="IPR020846">
    <property type="entry name" value="MFS_dom"/>
</dbReference>
<comment type="subcellular location">
    <subcellularLocation>
        <location evidence="1">Membrane</location>
        <topology evidence="1">Multi-pass membrane protein</topology>
    </subcellularLocation>
</comment>
<dbReference type="PANTHER" id="PTHR23500">
    <property type="entry name" value="SOLUTE CARRIER FAMILY 2, FACILITATED GLUCOSE TRANSPORTER"/>
    <property type="match status" value="1"/>
</dbReference>
<dbReference type="InterPro" id="IPR003663">
    <property type="entry name" value="Sugar/inositol_transpt"/>
</dbReference>
<dbReference type="OrthoDB" id="648285at2759"/>
<dbReference type="FunCoup" id="A0A059B4H2">
    <property type="interactions" value="91"/>
</dbReference>
<dbReference type="InterPro" id="IPR044778">
    <property type="entry name" value="MFS_STP/MST-like_plant"/>
</dbReference>
<dbReference type="FunFam" id="1.20.1250.20:FF:000002">
    <property type="entry name" value="Sugar transport protein 13"/>
    <property type="match status" value="1"/>
</dbReference>